<dbReference type="PROSITE" id="PS51128">
    <property type="entry name" value="ZF_DKSA_2"/>
    <property type="match status" value="1"/>
</dbReference>
<keyword evidence="1" id="KW-0479">Metal-binding</keyword>
<evidence type="ECO:0000313" key="8">
    <source>
        <dbReference type="Proteomes" id="UP000799092"/>
    </source>
</evidence>
<comment type="caution">
    <text evidence="4">Lacks conserved residue(s) required for the propagation of feature annotation.</text>
</comment>
<evidence type="ECO:0000256" key="3">
    <source>
        <dbReference type="ARBA" id="ARBA00022833"/>
    </source>
</evidence>
<sequence length="218" mass="24853">MVSTNVINESKKILNERKQEMLEHLDVNKDELNKQATGDLSNYDNHPGDQGTELYDQEKEMALNNHARQKIEETNQALHAIENGTYGTCEICGKEIQEERLIAVPTTFRCVEHAESDLRESRPVEEKIIEPDIIGRDVKAEAKESAAFDGKDTWQAVEEYGSSETPSDFYKKKDSYDDMYIDSDELEGSSEEIEEVAKTDMNGKNTLNRRNKLDGENE</sequence>
<evidence type="ECO:0000256" key="2">
    <source>
        <dbReference type="ARBA" id="ARBA00022771"/>
    </source>
</evidence>
<feature type="region of interest" description="Disordered" evidence="5">
    <location>
        <begin position="185"/>
        <end position="218"/>
    </location>
</feature>
<proteinExistence type="predicted"/>
<feature type="domain" description="Zinc finger DksA/TraR C4-type" evidence="6">
    <location>
        <begin position="84"/>
        <end position="112"/>
    </location>
</feature>
<evidence type="ECO:0000256" key="5">
    <source>
        <dbReference type="SAM" id="MobiDB-lite"/>
    </source>
</evidence>
<dbReference type="SUPFAM" id="SSF57716">
    <property type="entry name" value="Glucocorticoid receptor-like (DNA-binding domain)"/>
    <property type="match status" value="1"/>
</dbReference>
<accession>A0A6A8D733</accession>
<feature type="compositionally biased region" description="Acidic residues" evidence="5">
    <location>
        <begin position="185"/>
        <end position="194"/>
    </location>
</feature>
<evidence type="ECO:0000256" key="4">
    <source>
        <dbReference type="PROSITE-ProRule" id="PRU00510"/>
    </source>
</evidence>
<dbReference type="Pfam" id="PF01258">
    <property type="entry name" value="zf-dskA_traR"/>
    <property type="match status" value="1"/>
</dbReference>
<dbReference type="InterPro" id="IPR000962">
    <property type="entry name" value="Znf_DskA_TraR"/>
</dbReference>
<dbReference type="GO" id="GO:0008270">
    <property type="term" value="F:zinc ion binding"/>
    <property type="evidence" value="ECO:0007669"/>
    <property type="project" value="UniProtKB-KW"/>
</dbReference>
<dbReference type="PANTHER" id="PTHR33823:SF4">
    <property type="entry name" value="GENERAL STRESS PROTEIN 16O"/>
    <property type="match status" value="1"/>
</dbReference>
<dbReference type="Gene3D" id="1.20.120.910">
    <property type="entry name" value="DksA, coiled-coil domain"/>
    <property type="match status" value="1"/>
</dbReference>
<protein>
    <submittedName>
        <fullName evidence="7">YteA family sporulation protein</fullName>
    </submittedName>
</protein>
<evidence type="ECO:0000256" key="1">
    <source>
        <dbReference type="ARBA" id="ARBA00022723"/>
    </source>
</evidence>
<dbReference type="NCBIfam" id="TIGR02890">
    <property type="entry name" value="bacill_yteA"/>
    <property type="match status" value="1"/>
</dbReference>
<reference evidence="7" key="1">
    <citation type="submission" date="2019-11" db="EMBL/GenBank/DDBJ databases">
        <authorList>
            <person name="Li J."/>
        </authorList>
    </citation>
    <scope>NUCLEOTIDE SEQUENCE</scope>
    <source>
        <strain evidence="7">B6B</strain>
    </source>
</reference>
<evidence type="ECO:0000313" key="7">
    <source>
        <dbReference type="EMBL" id="MRH41408.1"/>
    </source>
</evidence>
<dbReference type="OrthoDB" id="9811543at2"/>
<evidence type="ECO:0000259" key="6">
    <source>
        <dbReference type="Pfam" id="PF01258"/>
    </source>
</evidence>
<name>A0A6A8D733_9BACI</name>
<gene>
    <name evidence="7" type="ORF">GH741_01815</name>
</gene>
<dbReference type="InterPro" id="IPR037187">
    <property type="entry name" value="DnaK_N"/>
</dbReference>
<dbReference type="Proteomes" id="UP000799092">
    <property type="component" value="Unassembled WGS sequence"/>
</dbReference>
<organism evidence="7 8">
    <name type="scientific">Aquibacillus halophilus</name>
    <dbReference type="NCBI Taxonomy" id="930132"/>
    <lineage>
        <taxon>Bacteria</taxon>
        <taxon>Bacillati</taxon>
        <taxon>Bacillota</taxon>
        <taxon>Bacilli</taxon>
        <taxon>Bacillales</taxon>
        <taxon>Bacillaceae</taxon>
        <taxon>Aquibacillus</taxon>
    </lineage>
</organism>
<dbReference type="EMBL" id="WJNG01000002">
    <property type="protein sequence ID" value="MRH41408.1"/>
    <property type="molecule type" value="Genomic_DNA"/>
</dbReference>
<keyword evidence="8" id="KW-1185">Reference proteome</keyword>
<comment type="caution">
    <text evidence="7">The sequence shown here is derived from an EMBL/GenBank/DDBJ whole genome shotgun (WGS) entry which is preliminary data.</text>
</comment>
<dbReference type="AlphaFoldDB" id="A0A6A8D733"/>
<keyword evidence="3" id="KW-0862">Zinc</keyword>
<keyword evidence="2" id="KW-0863">Zinc-finger</keyword>
<dbReference type="SUPFAM" id="SSF109635">
    <property type="entry name" value="DnaK suppressor protein DksA, alpha-hairpin domain"/>
    <property type="match status" value="1"/>
</dbReference>
<dbReference type="PANTHER" id="PTHR33823">
    <property type="entry name" value="RNA POLYMERASE-BINDING TRANSCRIPTION FACTOR DKSA-RELATED"/>
    <property type="match status" value="1"/>
</dbReference>
<dbReference type="InterPro" id="IPR014240">
    <property type="entry name" value="YteA"/>
</dbReference>
<dbReference type="RefSeq" id="WP_153735071.1">
    <property type="nucleotide sequence ID" value="NZ_WJNG01000002.1"/>
</dbReference>